<reference evidence="1 2" key="1">
    <citation type="journal article" date="2013" name="BMC Genomics">
        <title>Reconstruction of the lipid metabolism for the microalga Monoraphidium neglectum from its genome sequence reveals characteristics suitable for biofuel production.</title>
        <authorList>
            <person name="Bogen C."/>
            <person name="Al-Dilaimi A."/>
            <person name="Albersmeier A."/>
            <person name="Wichmann J."/>
            <person name="Grundmann M."/>
            <person name="Rupp O."/>
            <person name="Lauersen K.J."/>
            <person name="Blifernez-Klassen O."/>
            <person name="Kalinowski J."/>
            <person name="Goesmann A."/>
            <person name="Mussgnug J.H."/>
            <person name="Kruse O."/>
        </authorList>
    </citation>
    <scope>NUCLEOTIDE SEQUENCE [LARGE SCALE GENOMIC DNA]</scope>
    <source>
        <strain evidence="1 2">SAG 48.87</strain>
    </source>
</reference>
<evidence type="ECO:0000313" key="2">
    <source>
        <dbReference type="Proteomes" id="UP000054498"/>
    </source>
</evidence>
<dbReference type="KEGG" id="mng:MNEG_14909"/>
<protein>
    <submittedName>
        <fullName evidence="1">Uncharacterized protein</fullName>
    </submittedName>
</protein>
<keyword evidence="2" id="KW-1185">Reference proteome</keyword>
<name>A0A0D2KAM1_9CHLO</name>
<dbReference type="EMBL" id="KK105087">
    <property type="protein sequence ID" value="KIY93053.1"/>
    <property type="molecule type" value="Genomic_DNA"/>
</dbReference>
<dbReference type="RefSeq" id="XP_013892073.1">
    <property type="nucleotide sequence ID" value="XM_014036619.1"/>
</dbReference>
<gene>
    <name evidence="1" type="ORF">MNEG_14909</name>
</gene>
<accession>A0A0D2KAM1</accession>
<dbReference type="Proteomes" id="UP000054498">
    <property type="component" value="Unassembled WGS sequence"/>
</dbReference>
<dbReference type="AlphaFoldDB" id="A0A0D2KAM1"/>
<dbReference type="STRING" id="145388.A0A0D2KAM1"/>
<sequence length="242" mass="23595">MHALLEQKVHRVPAGQVVRNCEAEEGGDSVEDEGAAAAATAAAAMAIDAAFGALAAGGEGGGGAVLREAAAQGLELHVVLEGDHLAAAAHGLTTGFVHGAAAMPRGCADGGGGAGGEPGAAGAGMFGLSDADVDAAEARMLRLALGTAAGPAGTVENNDDGGGAAAAAAGVVWRSLERGRLQAACGEGLAAATAERQQLLAGFAALLPPRGAEAHAGGVLARRHMEQLPERVLSQPPPKPRH</sequence>
<evidence type="ECO:0000313" key="1">
    <source>
        <dbReference type="EMBL" id="KIY93053.1"/>
    </source>
</evidence>
<organism evidence="1 2">
    <name type="scientific">Monoraphidium neglectum</name>
    <dbReference type="NCBI Taxonomy" id="145388"/>
    <lineage>
        <taxon>Eukaryota</taxon>
        <taxon>Viridiplantae</taxon>
        <taxon>Chlorophyta</taxon>
        <taxon>core chlorophytes</taxon>
        <taxon>Chlorophyceae</taxon>
        <taxon>CS clade</taxon>
        <taxon>Sphaeropleales</taxon>
        <taxon>Selenastraceae</taxon>
        <taxon>Monoraphidium</taxon>
    </lineage>
</organism>
<dbReference type="GeneID" id="25732517"/>
<proteinExistence type="predicted"/>